<reference evidence="2 3" key="1">
    <citation type="submission" date="2013-03" db="EMBL/GenBank/DDBJ databases">
        <title>The Genome Sequence of Exophiala aquamarina CBS 119918.</title>
        <authorList>
            <consortium name="The Broad Institute Genomics Platform"/>
            <person name="Cuomo C."/>
            <person name="de Hoog S."/>
            <person name="Gorbushina A."/>
            <person name="Walker B."/>
            <person name="Young S.K."/>
            <person name="Zeng Q."/>
            <person name="Gargeya S."/>
            <person name="Fitzgerald M."/>
            <person name="Haas B."/>
            <person name="Abouelleil A."/>
            <person name="Allen A.W."/>
            <person name="Alvarado L."/>
            <person name="Arachchi H.M."/>
            <person name="Berlin A.M."/>
            <person name="Chapman S.B."/>
            <person name="Gainer-Dewar J."/>
            <person name="Goldberg J."/>
            <person name="Griggs A."/>
            <person name="Gujja S."/>
            <person name="Hansen M."/>
            <person name="Howarth C."/>
            <person name="Imamovic A."/>
            <person name="Ireland A."/>
            <person name="Larimer J."/>
            <person name="McCowan C."/>
            <person name="Murphy C."/>
            <person name="Pearson M."/>
            <person name="Poon T.W."/>
            <person name="Priest M."/>
            <person name="Roberts A."/>
            <person name="Saif S."/>
            <person name="Shea T."/>
            <person name="Sisk P."/>
            <person name="Sykes S."/>
            <person name="Wortman J."/>
            <person name="Nusbaum C."/>
            <person name="Birren B."/>
        </authorList>
    </citation>
    <scope>NUCLEOTIDE SEQUENCE [LARGE SCALE GENOMIC DNA]</scope>
    <source>
        <strain evidence="2 3">CBS 119918</strain>
    </source>
</reference>
<gene>
    <name evidence="2" type="ORF">A1O9_02248</name>
</gene>
<evidence type="ECO:0000259" key="1">
    <source>
        <dbReference type="PROSITE" id="PS51819"/>
    </source>
</evidence>
<name>A0A072PLQ7_9EURO</name>
<dbReference type="VEuPathDB" id="FungiDB:A1O9_02248"/>
<feature type="domain" description="VOC" evidence="1">
    <location>
        <begin position="17"/>
        <end position="134"/>
    </location>
</feature>
<dbReference type="InterPro" id="IPR037523">
    <property type="entry name" value="VOC_core"/>
</dbReference>
<protein>
    <recommendedName>
        <fullName evidence="1">VOC domain-containing protein</fullName>
    </recommendedName>
</protein>
<evidence type="ECO:0000313" key="2">
    <source>
        <dbReference type="EMBL" id="KEF60687.1"/>
    </source>
</evidence>
<dbReference type="Proteomes" id="UP000027920">
    <property type="component" value="Unassembled WGS sequence"/>
</dbReference>
<dbReference type="InterPro" id="IPR029068">
    <property type="entry name" value="Glyas_Bleomycin-R_OHBP_Dase"/>
</dbReference>
<dbReference type="Pfam" id="PF00903">
    <property type="entry name" value="Glyoxalase"/>
    <property type="match status" value="1"/>
</dbReference>
<dbReference type="SUPFAM" id="SSF54593">
    <property type="entry name" value="Glyoxalase/Bleomycin resistance protein/Dihydroxybiphenyl dioxygenase"/>
    <property type="match status" value="1"/>
</dbReference>
<dbReference type="EMBL" id="AMGV01000002">
    <property type="protein sequence ID" value="KEF60687.1"/>
    <property type="molecule type" value="Genomic_DNA"/>
</dbReference>
<dbReference type="HOGENOM" id="CLU_098384_0_0_1"/>
<accession>A0A072PLQ7</accession>
<dbReference type="Gene3D" id="3.10.180.10">
    <property type="entry name" value="2,3-Dihydroxybiphenyl 1,2-Dioxygenase, domain 1"/>
    <property type="match status" value="1"/>
</dbReference>
<comment type="caution">
    <text evidence="2">The sequence shown here is derived from an EMBL/GenBank/DDBJ whole genome shotgun (WGS) entry which is preliminary data.</text>
</comment>
<evidence type="ECO:0000313" key="3">
    <source>
        <dbReference type="Proteomes" id="UP000027920"/>
    </source>
</evidence>
<keyword evidence="3" id="KW-1185">Reference proteome</keyword>
<organism evidence="2 3">
    <name type="scientific">Exophiala aquamarina CBS 119918</name>
    <dbReference type="NCBI Taxonomy" id="1182545"/>
    <lineage>
        <taxon>Eukaryota</taxon>
        <taxon>Fungi</taxon>
        <taxon>Dikarya</taxon>
        <taxon>Ascomycota</taxon>
        <taxon>Pezizomycotina</taxon>
        <taxon>Eurotiomycetes</taxon>
        <taxon>Chaetothyriomycetidae</taxon>
        <taxon>Chaetothyriales</taxon>
        <taxon>Herpotrichiellaceae</taxon>
        <taxon>Exophiala</taxon>
    </lineage>
</organism>
<sequence length="195" mass="22003">MGFDFDNISVPQVRPTKLAHIVLRTGDKTAMGSFYQEFLGGKMVHENDVLAFITYDDEHHRIALAQVPNLKPKDRGTCGLEHIAFTFDSLEDLFLAYRQRKAKGMVPFWCVNHGLTISLYYADPDGNILETQVDVFTDNDEADKYMRSPAFAHNPIGVDIDPEEFIGRIVAGDSRETLLYRPDIGPRGVESVPRL</sequence>
<proteinExistence type="predicted"/>
<dbReference type="RefSeq" id="XP_013263277.1">
    <property type="nucleotide sequence ID" value="XM_013407823.1"/>
</dbReference>
<dbReference type="InterPro" id="IPR004360">
    <property type="entry name" value="Glyas_Fos-R_dOase_dom"/>
</dbReference>
<dbReference type="GeneID" id="25277193"/>
<dbReference type="PROSITE" id="PS51819">
    <property type="entry name" value="VOC"/>
    <property type="match status" value="1"/>
</dbReference>
<dbReference type="AlphaFoldDB" id="A0A072PLQ7"/>
<dbReference type="OrthoDB" id="5371818at2759"/>